<feature type="transmembrane region" description="Helical" evidence="1">
    <location>
        <begin position="21"/>
        <end position="44"/>
    </location>
</feature>
<dbReference type="EMBL" id="CP137641">
    <property type="protein sequence ID" value="WOX55357.1"/>
    <property type="molecule type" value="Genomic_DNA"/>
</dbReference>
<gene>
    <name evidence="3" type="ORF">R6Y95_07760</name>
</gene>
<evidence type="ECO:0000256" key="1">
    <source>
        <dbReference type="SAM" id="Phobius"/>
    </source>
</evidence>
<feature type="transmembrane region" description="Helical" evidence="1">
    <location>
        <begin position="90"/>
        <end position="112"/>
    </location>
</feature>
<dbReference type="Pfam" id="PF18902">
    <property type="entry name" value="DUF5658"/>
    <property type="match status" value="1"/>
</dbReference>
<evidence type="ECO:0000313" key="3">
    <source>
        <dbReference type="EMBL" id="WOX55357.1"/>
    </source>
</evidence>
<name>A0ABD8A7B2_9EURY</name>
<evidence type="ECO:0000313" key="4">
    <source>
        <dbReference type="Proteomes" id="UP001626603"/>
    </source>
</evidence>
<keyword evidence="4" id="KW-1185">Reference proteome</keyword>
<organism evidence="3 4">
    <name type="scientific">Methanoculleus palmolei</name>
    <dbReference type="NCBI Taxonomy" id="72612"/>
    <lineage>
        <taxon>Archaea</taxon>
        <taxon>Methanobacteriati</taxon>
        <taxon>Methanobacteriota</taxon>
        <taxon>Stenosarchaea group</taxon>
        <taxon>Methanomicrobia</taxon>
        <taxon>Methanomicrobiales</taxon>
        <taxon>Methanomicrobiaceae</taxon>
        <taxon>Methanoculleus</taxon>
    </lineage>
</organism>
<feature type="domain" description="DUF5658" evidence="2">
    <location>
        <begin position="25"/>
        <end position="110"/>
    </location>
</feature>
<dbReference type="InterPro" id="IPR043717">
    <property type="entry name" value="DUF5658"/>
</dbReference>
<keyword evidence="1" id="KW-0812">Transmembrane</keyword>
<keyword evidence="1" id="KW-1133">Transmembrane helix</keyword>
<reference evidence="3 4" key="1">
    <citation type="submission" date="2023-10" db="EMBL/GenBank/DDBJ databases">
        <title>The complete genome sequence of Methanoculleus palmolei DSM 4273.</title>
        <authorList>
            <person name="Lai S.-J."/>
            <person name="You Y.-T."/>
            <person name="Chen S.-C."/>
        </authorList>
    </citation>
    <scope>NUCLEOTIDE SEQUENCE [LARGE SCALE GENOMIC DNA]</scope>
    <source>
        <strain evidence="3 4">DSM 4273</strain>
    </source>
</reference>
<protein>
    <submittedName>
        <fullName evidence="3">DUF5658 family protein</fullName>
    </submittedName>
</protein>
<proteinExistence type="predicted"/>
<dbReference type="Proteomes" id="UP001626603">
    <property type="component" value="Chromosome"/>
</dbReference>
<dbReference type="AlphaFoldDB" id="A0ABD8A7B2"/>
<keyword evidence="1" id="KW-0472">Membrane</keyword>
<accession>A0ABD8A7B2</accession>
<sequence>MHEMLDEGSAWRNRRFRSLHLPLFVILAVLLLLDVVTTTGILLLGGMELNPLMAGIVPSVPLHIGVKALFFAGMFLWVKWWDVRVCHAGVTALAVLCTWFTFVVVHNVGSLIPHLSG</sequence>
<evidence type="ECO:0000259" key="2">
    <source>
        <dbReference type="Pfam" id="PF18902"/>
    </source>
</evidence>
<feature type="transmembrane region" description="Helical" evidence="1">
    <location>
        <begin position="56"/>
        <end position="78"/>
    </location>
</feature>